<dbReference type="RefSeq" id="WP_150456087.1">
    <property type="nucleotide sequence ID" value="NZ_VYKI01000043.1"/>
</dbReference>
<evidence type="ECO:0000313" key="3">
    <source>
        <dbReference type="EMBL" id="KAA8992593.1"/>
    </source>
</evidence>
<evidence type="ECO:0000259" key="2">
    <source>
        <dbReference type="Pfam" id="PF16747"/>
    </source>
</evidence>
<dbReference type="EMBL" id="VYKI01000043">
    <property type="protein sequence ID" value="KAA8992593.1"/>
    <property type="molecule type" value="Genomic_DNA"/>
</dbReference>
<name>A0ABQ6SVX7_9GAMM</name>
<feature type="domain" description="Surface-adhesin protein E-like" evidence="2">
    <location>
        <begin position="54"/>
        <end position="159"/>
    </location>
</feature>
<dbReference type="InterPro" id="IPR031939">
    <property type="entry name" value="Adhesin_E-like"/>
</dbReference>
<keyword evidence="1" id="KW-0732">Signal</keyword>
<evidence type="ECO:0000256" key="1">
    <source>
        <dbReference type="SAM" id="SignalP"/>
    </source>
</evidence>
<evidence type="ECO:0000313" key="4">
    <source>
        <dbReference type="Proteomes" id="UP000326367"/>
    </source>
</evidence>
<sequence length="161" mass="17367">MTFVELKRVGAILVATVALGITSVQAAEKAGQTQGNAATPASARADGVKSPERWYYLGSSASSKTYIDRQQTLRREGDTVTLTIRQVLDSVPDDLKVHSRTRYMDIRSRYDCKKHTVAHISSLEFSADNEYLGGEPRPLDPVPVHAGTLSAAVMDVACSAG</sequence>
<feature type="signal peptide" evidence="1">
    <location>
        <begin position="1"/>
        <end position="26"/>
    </location>
</feature>
<dbReference type="Pfam" id="PF16747">
    <property type="entry name" value="Adhesin_E"/>
    <property type="match status" value="1"/>
</dbReference>
<protein>
    <recommendedName>
        <fullName evidence="2">Surface-adhesin protein E-like domain-containing protein</fullName>
    </recommendedName>
</protein>
<reference evidence="3 4" key="1">
    <citation type="journal article" date="2020" name="Antonie Van Leeuwenhoek">
        <title>Stenotrophomonas cyclobalanopsidis sp. nov., isolated from the leaf spot disease of Cyclobalanopsis patelliformis.</title>
        <authorList>
            <person name="Bian D.R."/>
            <person name="Xue H."/>
            <person name="Piao C.G."/>
            <person name="Li Y."/>
        </authorList>
    </citation>
    <scope>NUCLEOTIDE SEQUENCE [LARGE SCALE GENOMIC DNA]</scope>
    <source>
        <strain evidence="3 4">TPQG1-4</strain>
    </source>
</reference>
<accession>A0ABQ6SVX7</accession>
<dbReference type="Proteomes" id="UP000326367">
    <property type="component" value="Unassembled WGS sequence"/>
</dbReference>
<comment type="caution">
    <text evidence="3">The sequence shown here is derived from an EMBL/GenBank/DDBJ whole genome shotgun (WGS) entry which is preliminary data.</text>
</comment>
<gene>
    <name evidence="3" type="ORF">FJU31_18780</name>
</gene>
<keyword evidence="4" id="KW-1185">Reference proteome</keyword>
<proteinExistence type="predicted"/>
<organism evidence="3 4">
    <name type="scientific">Stenotrophomonas cyclobalanopsidis</name>
    <dbReference type="NCBI Taxonomy" id="2771362"/>
    <lineage>
        <taxon>Bacteria</taxon>
        <taxon>Pseudomonadati</taxon>
        <taxon>Pseudomonadota</taxon>
        <taxon>Gammaproteobacteria</taxon>
        <taxon>Lysobacterales</taxon>
        <taxon>Lysobacteraceae</taxon>
        <taxon>Stenotrophomonas</taxon>
    </lineage>
</organism>
<feature type="chain" id="PRO_5046339399" description="Surface-adhesin protein E-like domain-containing protein" evidence="1">
    <location>
        <begin position="27"/>
        <end position="161"/>
    </location>
</feature>